<keyword evidence="7 12" id="KW-0728">SH3 domain</keyword>
<evidence type="ECO:0000256" key="3">
    <source>
        <dbReference type="ARBA" id="ARBA00009666"/>
    </source>
</evidence>
<keyword evidence="10" id="KW-0653">Protein transport</keyword>
<dbReference type="SMART" id="SM00326">
    <property type="entry name" value="SH3"/>
    <property type="match status" value="1"/>
</dbReference>
<evidence type="ECO:0000259" key="14">
    <source>
        <dbReference type="PROSITE" id="PS50002"/>
    </source>
</evidence>
<dbReference type="AlphaFoldDB" id="A0A0P7BPR1"/>
<evidence type="ECO:0000313" key="16">
    <source>
        <dbReference type="EMBL" id="KPM42874.1"/>
    </source>
</evidence>
<feature type="compositionally biased region" description="Pro residues" evidence="13">
    <location>
        <begin position="631"/>
        <end position="656"/>
    </location>
</feature>
<dbReference type="GO" id="GO:0010008">
    <property type="term" value="C:endosome membrane"/>
    <property type="evidence" value="ECO:0007669"/>
    <property type="project" value="UniProtKB-SubCell"/>
</dbReference>
<dbReference type="PANTHER" id="PTHR45929:SF3">
    <property type="entry name" value="JAK PATHWAY SIGNAL TRANSDUCTION ADAPTOR MOLECULE"/>
    <property type="match status" value="1"/>
</dbReference>
<feature type="region of interest" description="Disordered" evidence="13">
    <location>
        <begin position="201"/>
        <end position="269"/>
    </location>
</feature>
<feature type="region of interest" description="Disordered" evidence="13">
    <location>
        <begin position="426"/>
        <end position="705"/>
    </location>
</feature>
<evidence type="ECO:0000256" key="1">
    <source>
        <dbReference type="ARBA" id="ARBA00002654"/>
    </source>
</evidence>
<sequence>MFRAAAASPFDDVVGTSTFPPYLSLNFHLPACFPFCLSESLTIVIAFSAVYHVTTKSPTRHPFSSRSHVTNSVAAKATDENLTSEDWAAIMEVCDKVTGDQNGPKEVVQSMIKRLAHRNANVQLYTLELAHALSQNCGKPMCREISSRAFTDALHRLANDRNTHSQVKPKVLERMKEWTEMFSDDPELGIMSQVYYTVKKSNPTLHPPSAPQKRGLTDVDRQKEEDELQIALKLSLEEEERKKATPVGSSSQAGPSGQQETPPPVVPAGTTAATVSRVRAQFDFAPSEPGELEFKKGDVIAVLESVYKDWWRGSLRGKTGIFPLNYVEKLSDPTPDELQREAQMEAEVFAEIKNVEKLLTLLSTTNTAPKEEDNEEISKLYHQTLAIRPKLIKLIEKYSQKKDDFTQLNEKFIKARRDYEALLESSMAHPPQPSYQQYAIRPGPQGQGYGGYPPQPPPEQDQRYTVPRVDHAPYQTSSPPPNFQPQSQQQQQPQQNQPPFYVAGSEVPPNQQYPPRNQTPADGRQPAPINTSPPAQNYTPYSHPPPQDNNPYSQPPLNQQRPTSTYGAQELATSVYDSPIAPHNPNSAATFSSSVYSPEDQADSNPPPAGSYAAQQQQQPPTQYQSYNPPTQAPPAVPTGQPPQVPVSVMTPPPLQPGGSAYDSRHTLPSQAAPPGQPQYKPYVPPGDAPSAPAPNDYYRQNGVY</sequence>
<evidence type="ECO:0000256" key="12">
    <source>
        <dbReference type="PROSITE-ProRule" id="PRU00192"/>
    </source>
</evidence>
<keyword evidence="8" id="KW-0813">Transport</keyword>
<proteinExistence type="inferred from homology"/>
<comment type="caution">
    <text evidence="16">The sequence shown here is derived from an EMBL/GenBank/DDBJ whole genome shotgun (WGS) entry which is preliminary data.</text>
</comment>
<feature type="compositionally biased region" description="Low complexity" evidence="13">
    <location>
        <begin position="610"/>
        <end position="630"/>
    </location>
</feature>
<feature type="compositionally biased region" description="Polar residues" evidence="13">
    <location>
        <begin position="549"/>
        <end position="576"/>
    </location>
</feature>
<comment type="subunit">
    <text evidence="4">Component of the ESCRT-0 complex composed of HSE1 and VPS27.</text>
</comment>
<feature type="compositionally biased region" description="Polar residues" evidence="13">
    <location>
        <begin position="584"/>
        <end position="596"/>
    </location>
</feature>
<dbReference type="Pfam" id="PF03127">
    <property type="entry name" value="GAT"/>
    <property type="match status" value="1"/>
</dbReference>
<dbReference type="GO" id="GO:0043130">
    <property type="term" value="F:ubiquitin binding"/>
    <property type="evidence" value="ECO:0007669"/>
    <property type="project" value="InterPro"/>
</dbReference>
<dbReference type="EMBL" id="LKCW01000041">
    <property type="protein sequence ID" value="KPM42874.1"/>
    <property type="molecule type" value="Genomic_DNA"/>
</dbReference>
<dbReference type="PANTHER" id="PTHR45929">
    <property type="entry name" value="JAK PATHWAY SIGNAL TRANSDUCTION ADAPTOR MOLECULE"/>
    <property type="match status" value="1"/>
</dbReference>
<dbReference type="PROSITE" id="PS50179">
    <property type="entry name" value="VHS"/>
    <property type="match status" value="1"/>
</dbReference>
<organism evidence="16 17">
    <name type="scientific">Neonectria ditissima</name>
    <dbReference type="NCBI Taxonomy" id="78410"/>
    <lineage>
        <taxon>Eukaryota</taxon>
        <taxon>Fungi</taxon>
        <taxon>Dikarya</taxon>
        <taxon>Ascomycota</taxon>
        <taxon>Pezizomycotina</taxon>
        <taxon>Sordariomycetes</taxon>
        <taxon>Hypocreomycetidae</taxon>
        <taxon>Hypocreales</taxon>
        <taxon>Nectriaceae</taxon>
        <taxon>Neonectria</taxon>
    </lineage>
</organism>
<dbReference type="GO" id="GO:0043328">
    <property type="term" value="P:protein transport to vacuole involved in ubiquitin-dependent protein catabolic process via the multivesicular body sorting pathway"/>
    <property type="evidence" value="ECO:0007669"/>
    <property type="project" value="TreeGrafter"/>
</dbReference>
<feature type="compositionally biased region" description="Polar residues" evidence="13">
    <location>
        <begin position="508"/>
        <end position="520"/>
    </location>
</feature>
<dbReference type="GO" id="GO:0033565">
    <property type="term" value="C:ESCRT-0 complex"/>
    <property type="evidence" value="ECO:0007669"/>
    <property type="project" value="TreeGrafter"/>
</dbReference>
<dbReference type="SMART" id="SM00288">
    <property type="entry name" value="VHS"/>
    <property type="match status" value="1"/>
</dbReference>
<dbReference type="OrthoDB" id="10255964at2759"/>
<feature type="domain" description="SH3" evidence="14">
    <location>
        <begin position="273"/>
        <end position="332"/>
    </location>
</feature>
<dbReference type="InterPro" id="IPR050670">
    <property type="entry name" value="STAM"/>
</dbReference>
<accession>A0A0P7BPR1</accession>
<dbReference type="InterPro" id="IPR001452">
    <property type="entry name" value="SH3_domain"/>
</dbReference>
<dbReference type="PROSITE" id="PS50330">
    <property type="entry name" value="UIM"/>
    <property type="match status" value="1"/>
</dbReference>
<dbReference type="CDD" id="cd21386">
    <property type="entry name" value="GAT_Hse1"/>
    <property type="match status" value="1"/>
</dbReference>
<reference evidence="16 17" key="1">
    <citation type="submission" date="2015-09" db="EMBL/GenBank/DDBJ databases">
        <title>Draft genome of a European isolate of the apple canker pathogen Neonectria ditissima.</title>
        <authorList>
            <person name="Gomez-Cortecero A."/>
            <person name="Harrison R.J."/>
            <person name="Armitage A.D."/>
        </authorList>
    </citation>
    <scope>NUCLEOTIDE SEQUENCE [LARGE SCALE GENOMIC DNA]</scope>
    <source>
        <strain evidence="16 17">R09/05</strain>
    </source>
</reference>
<dbReference type="GO" id="GO:0035091">
    <property type="term" value="F:phosphatidylinositol binding"/>
    <property type="evidence" value="ECO:0007669"/>
    <property type="project" value="InterPro"/>
</dbReference>
<dbReference type="PROSITE" id="PS50002">
    <property type="entry name" value="SH3"/>
    <property type="match status" value="1"/>
</dbReference>
<dbReference type="InterPro" id="IPR002014">
    <property type="entry name" value="VHS_dom"/>
</dbReference>
<keyword evidence="17" id="KW-1185">Reference proteome</keyword>
<dbReference type="SUPFAM" id="SSF48464">
    <property type="entry name" value="ENTH/VHS domain"/>
    <property type="match status" value="1"/>
</dbReference>
<dbReference type="Gene3D" id="1.20.5.1940">
    <property type="match status" value="1"/>
</dbReference>
<dbReference type="PRINTS" id="PR00452">
    <property type="entry name" value="SH3DOMAIN"/>
</dbReference>
<feature type="domain" description="VHS" evidence="15">
    <location>
        <begin position="77"/>
        <end position="206"/>
    </location>
</feature>
<feature type="compositionally biased region" description="Polar residues" evidence="13">
    <location>
        <begin position="528"/>
        <end position="540"/>
    </location>
</feature>
<evidence type="ECO:0000259" key="15">
    <source>
        <dbReference type="PROSITE" id="PS50179"/>
    </source>
</evidence>
<comment type="function">
    <text evidence="1">Component of the ESCRT-0 complex which is the sorting receptor for ubiquitinated cargo proteins at the multivesicular body (MVB).</text>
</comment>
<evidence type="ECO:0000256" key="5">
    <source>
        <dbReference type="ARBA" id="ARBA00017923"/>
    </source>
</evidence>
<dbReference type="SUPFAM" id="SSF50044">
    <property type="entry name" value="SH3-domain"/>
    <property type="match status" value="1"/>
</dbReference>
<keyword evidence="11" id="KW-0472">Membrane</keyword>
<protein>
    <recommendedName>
        <fullName evidence="5">Class E vacuolar protein-sorting machinery protein HSE1</fullName>
    </recommendedName>
    <alternativeName>
        <fullName evidence="6">Class E vacuolar protein-sorting machinery protein hse1</fullName>
    </alternativeName>
</protein>
<dbReference type="InterPro" id="IPR008942">
    <property type="entry name" value="ENTH_VHS"/>
</dbReference>
<dbReference type="InterPro" id="IPR036028">
    <property type="entry name" value="SH3-like_dom_sf"/>
</dbReference>
<dbReference type="CDD" id="cd11805">
    <property type="entry name" value="SH3_GRB2_like_C"/>
    <property type="match status" value="1"/>
</dbReference>
<evidence type="ECO:0000256" key="8">
    <source>
        <dbReference type="ARBA" id="ARBA00022448"/>
    </source>
</evidence>
<dbReference type="Pfam" id="PF00018">
    <property type="entry name" value="SH3_1"/>
    <property type="match status" value="1"/>
</dbReference>
<dbReference type="InterPro" id="IPR004152">
    <property type="entry name" value="GAT_dom"/>
</dbReference>
<dbReference type="Gene3D" id="1.25.40.90">
    <property type="match status" value="1"/>
</dbReference>
<dbReference type="PRINTS" id="PR00499">
    <property type="entry name" value="P67PHOX"/>
</dbReference>
<dbReference type="CDD" id="cd16978">
    <property type="entry name" value="VHS_HSE1"/>
    <property type="match status" value="1"/>
</dbReference>
<evidence type="ECO:0000256" key="9">
    <source>
        <dbReference type="ARBA" id="ARBA00022753"/>
    </source>
</evidence>
<dbReference type="Pfam" id="PF00790">
    <property type="entry name" value="VHS"/>
    <property type="match status" value="1"/>
</dbReference>
<comment type="similarity">
    <text evidence="3">Belongs to the STAM family.</text>
</comment>
<dbReference type="STRING" id="78410.A0A0P7BPR1"/>
<keyword evidence="9" id="KW-0967">Endosome</keyword>
<name>A0A0P7BPR1_9HYPO</name>
<evidence type="ECO:0000256" key="4">
    <source>
        <dbReference type="ARBA" id="ARBA00011446"/>
    </source>
</evidence>
<evidence type="ECO:0000256" key="6">
    <source>
        <dbReference type="ARBA" id="ARBA00018978"/>
    </source>
</evidence>
<dbReference type="Gene3D" id="2.30.30.40">
    <property type="entry name" value="SH3 Domains"/>
    <property type="match status" value="1"/>
</dbReference>
<comment type="subcellular location">
    <subcellularLocation>
        <location evidence="2">Endosome membrane</location>
        <topology evidence="2">Peripheral membrane protein</topology>
        <orientation evidence="2">Cytoplasmic side</orientation>
    </subcellularLocation>
</comment>
<feature type="compositionally biased region" description="Low complexity" evidence="13">
    <location>
        <begin position="248"/>
        <end position="259"/>
    </location>
</feature>
<dbReference type="Proteomes" id="UP000050424">
    <property type="component" value="Unassembled WGS sequence"/>
</dbReference>
<dbReference type="InterPro" id="IPR003903">
    <property type="entry name" value="UIM_dom"/>
</dbReference>
<evidence type="ECO:0000256" key="10">
    <source>
        <dbReference type="ARBA" id="ARBA00022927"/>
    </source>
</evidence>
<feature type="compositionally biased region" description="Basic and acidic residues" evidence="13">
    <location>
        <begin position="215"/>
        <end position="224"/>
    </location>
</feature>
<feature type="compositionally biased region" description="Low complexity" evidence="13">
    <location>
        <begin position="484"/>
        <end position="500"/>
    </location>
</feature>
<evidence type="ECO:0000256" key="13">
    <source>
        <dbReference type="SAM" id="MobiDB-lite"/>
    </source>
</evidence>
<evidence type="ECO:0000256" key="7">
    <source>
        <dbReference type="ARBA" id="ARBA00022443"/>
    </source>
</evidence>
<evidence type="ECO:0000313" key="17">
    <source>
        <dbReference type="Proteomes" id="UP000050424"/>
    </source>
</evidence>
<evidence type="ECO:0000256" key="2">
    <source>
        <dbReference type="ARBA" id="ARBA00004125"/>
    </source>
</evidence>
<evidence type="ECO:0000256" key="11">
    <source>
        <dbReference type="ARBA" id="ARBA00023136"/>
    </source>
</evidence>
<gene>
    <name evidence="16" type="ORF">AK830_g3682</name>
</gene>